<feature type="domain" description="WD-like" evidence="3">
    <location>
        <begin position="79"/>
        <end position="120"/>
    </location>
</feature>
<accession>A0A167XFY8</accession>
<dbReference type="VEuPathDB" id="FungiDB:AAP_03991"/>
<evidence type="ECO:0000259" key="3">
    <source>
        <dbReference type="Pfam" id="PF20493"/>
    </source>
</evidence>
<feature type="region of interest" description="Disordered" evidence="1">
    <location>
        <begin position="281"/>
        <end position="307"/>
    </location>
</feature>
<keyword evidence="2" id="KW-0732">Signal</keyword>
<feature type="signal peptide" evidence="2">
    <location>
        <begin position="1"/>
        <end position="30"/>
    </location>
</feature>
<dbReference type="OrthoDB" id="3705032at2759"/>
<dbReference type="InterPro" id="IPR046925">
    <property type="entry name" value="WD-like_fungi"/>
</dbReference>
<evidence type="ECO:0000256" key="2">
    <source>
        <dbReference type="SAM" id="SignalP"/>
    </source>
</evidence>
<proteinExistence type="predicted"/>
<organism evidence="4 5">
    <name type="scientific">Ascosphaera apis ARSEF 7405</name>
    <dbReference type="NCBI Taxonomy" id="392613"/>
    <lineage>
        <taxon>Eukaryota</taxon>
        <taxon>Fungi</taxon>
        <taxon>Dikarya</taxon>
        <taxon>Ascomycota</taxon>
        <taxon>Pezizomycotina</taxon>
        <taxon>Eurotiomycetes</taxon>
        <taxon>Eurotiomycetidae</taxon>
        <taxon>Onygenales</taxon>
        <taxon>Ascosphaeraceae</taxon>
        <taxon>Ascosphaera</taxon>
    </lineage>
</organism>
<feature type="domain" description="WD-like" evidence="3">
    <location>
        <begin position="166"/>
        <end position="274"/>
    </location>
</feature>
<sequence>MLLCRCLRDVIVHSIFVVLIILPCLDVAQSADAYNYTFALRELANGTMPQNASTTPGAMWLNVRGYSPDELPYIQNNLGVHSLDAYDEMRMVAALAIMAAKFQRYGDLVYLYSLFEMNAAFGSSGVDKPAMRDALWKGATGCPLNGDCGNILTSNDGTGSDSGSSSYLLDLYASTSTSAMLSRVYEEFKGSNSTSRTPTQRQHGPVDDYNTTISHAASLMTCSGLLTLLKDGRMSPRYGGPRSVCYSNCCLSWTGNAVFQWADVMPDIQQYCLDEPTPGTTLRETEVKPSQAGKGAQDKSRLTVSKRSTTTTHQVSCRLQSMIADGEQFNICMGNRAMSCS</sequence>
<dbReference type="Proteomes" id="UP000242877">
    <property type="component" value="Unassembled WGS sequence"/>
</dbReference>
<keyword evidence="5" id="KW-1185">Reference proteome</keyword>
<comment type="caution">
    <text evidence="4">The sequence shown here is derived from an EMBL/GenBank/DDBJ whole genome shotgun (WGS) entry which is preliminary data.</text>
</comment>
<evidence type="ECO:0000256" key="1">
    <source>
        <dbReference type="SAM" id="MobiDB-lite"/>
    </source>
</evidence>
<gene>
    <name evidence="4" type="ORF">AAP_03991</name>
</gene>
<dbReference type="AlphaFoldDB" id="A0A167XFY8"/>
<dbReference type="Pfam" id="PF20493">
    <property type="entry name" value="WD-like_fungi"/>
    <property type="match status" value="2"/>
</dbReference>
<feature type="chain" id="PRO_5007894358" description="WD-like domain-containing protein" evidence="2">
    <location>
        <begin position="31"/>
        <end position="341"/>
    </location>
</feature>
<dbReference type="EMBL" id="AZGZ01000018">
    <property type="protein sequence ID" value="KZZ90041.1"/>
    <property type="molecule type" value="Genomic_DNA"/>
</dbReference>
<evidence type="ECO:0000313" key="5">
    <source>
        <dbReference type="Proteomes" id="UP000242877"/>
    </source>
</evidence>
<evidence type="ECO:0000313" key="4">
    <source>
        <dbReference type="EMBL" id="KZZ90041.1"/>
    </source>
</evidence>
<reference evidence="4 5" key="1">
    <citation type="journal article" date="2016" name="Genome Biol. Evol.">
        <title>Divergent and convergent evolution of fungal pathogenicity.</title>
        <authorList>
            <person name="Shang Y."/>
            <person name="Xiao G."/>
            <person name="Zheng P."/>
            <person name="Cen K."/>
            <person name="Zhan S."/>
            <person name="Wang C."/>
        </authorList>
    </citation>
    <scope>NUCLEOTIDE SEQUENCE [LARGE SCALE GENOMIC DNA]</scope>
    <source>
        <strain evidence="4 5">ARSEF 7405</strain>
    </source>
</reference>
<protein>
    <recommendedName>
        <fullName evidence="3">WD-like domain-containing protein</fullName>
    </recommendedName>
</protein>
<name>A0A167XFY8_9EURO</name>